<dbReference type="AlphaFoldDB" id="A0AAV4JL26"/>
<keyword evidence="2" id="KW-0695">RNA-directed DNA polymerase</keyword>
<feature type="region of interest" description="Disordered" evidence="1">
    <location>
        <begin position="81"/>
        <end position="106"/>
    </location>
</feature>
<name>A0AAV4JL26_9GAST</name>
<dbReference type="GO" id="GO:0003964">
    <property type="term" value="F:RNA-directed DNA polymerase activity"/>
    <property type="evidence" value="ECO:0007669"/>
    <property type="project" value="UniProtKB-KW"/>
</dbReference>
<keyword evidence="2" id="KW-0548">Nucleotidyltransferase</keyword>
<evidence type="ECO:0000313" key="3">
    <source>
        <dbReference type="Proteomes" id="UP000762676"/>
    </source>
</evidence>
<dbReference type="Proteomes" id="UP000762676">
    <property type="component" value="Unassembled WGS sequence"/>
</dbReference>
<keyword evidence="2" id="KW-0808">Transferase</keyword>
<keyword evidence="3" id="KW-1185">Reference proteome</keyword>
<evidence type="ECO:0000313" key="2">
    <source>
        <dbReference type="EMBL" id="GFS23552.1"/>
    </source>
</evidence>
<dbReference type="EMBL" id="BMAT01013942">
    <property type="protein sequence ID" value="GFS23552.1"/>
    <property type="molecule type" value="Genomic_DNA"/>
</dbReference>
<sequence>MATIVAIHKQDKDRKSRELQTYISLLSCIGKTMERLVHNRLTWFLEENKILINEQADFRTGRCTEDQITLILQKIEDGFQKKKNHMGGHGKSQRMEKRPIVQTLKM</sequence>
<organism evidence="2 3">
    <name type="scientific">Elysia marginata</name>
    <dbReference type="NCBI Taxonomy" id="1093978"/>
    <lineage>
        <taxon>Eukaryota</taxon>
        <taxon>Metazoa</taxon>
        <taxon>Spiralia</taxon>
        <taxon>Lophotrochozoa</taxon>
        <taxon>Mollusca</taxon>
        <taxon>Gastropoda</taxon>
        <taxon>Heterobranchia</taxon>
        <taxon>Euthyneura</taxon>
        <taxon>Panpulmonata</taxon>
        <taxon>Sacoglossa</taxon>
        <taxon>Placobranchoidea</taxon>
        <taxon>Plakobranchidae</taxon>
        <taxon>Elysia</taxon>
    </lineage>
</organism>
<dbReference type="PANTHER" id="PTHR36688:SF1">
    <property type="entry name" value="ENDONUCLEASE_EXONUCLEASE_PHOSPHATASE DOMAIN-CONTAINING PROTEIN"/>
    <property type="match status" value="1"/>
</dbReference>
<accession>A0AAV4JL26</accession>
<gene>
    <name evidence="2" type="ORF">ElyMa_006980300</name>
</gene>
<dbReference type="PANTHER" id="PTHR36688">
    <property type="entry name" value="ENDO/EXONUCLEASE/PHOSPHATASE DOMAIN-CONTAINING PROTEIN"/>
    <property type="match status" value="1"/>
</dbReference>
<proteinExistence type="predicted"/>
<feature type="compositionally biased region" description="Basic residues" evidence="1">
    <location>
        <begin position="81"/>
        <end position="92"/>
    </location>
</feature>
<dbReference type="InterPro" id="IPR052560">
    <property type="entry name" value="RdDP_mobile_element"/>
</dbReference>
<protein>
    <submittedName>
        <fullName evidence="2">RNA-directed DNA polymerase from</fullName>
    </submittedName>
</protein>
<comment type="caution">
    <text evidence="2">The sequence shown here is derived from an EMBL/GenBank/DDBJ whole genome shotgun (WGS) entry which is preliminary data.</text>
</comment>
<evidence type="ECO:0000256" key="1">
    <source>
        <dbReference type="SAM" id="MobiDB-lite"/>
    </source>
</evidence>
<reference evidence="2 3" key="1">
    <citation type="journal article" date="2021" name="Elife">
        <title>Chloroplast acquisition without the gene transfer in kleptoplastic sea slugs, Plakobranchus ocellatus.</title>
        <authorList>
            <person name="Maeda T."/>
            <person name="Takahashi S."/>
            <person name="Yoshida T."/>
            <person name="Shimamura S."/>
            <person name="Takaki Y."/>
            <person name="Nagai Y."/>
            <person name="Toyoda A."/>
            <person name="Suzuki Y."/>
            <person name="Arimoto A."/>
            <person name="Ishii H."/>
            <person name="Satoh N."/>
            <person name="Nishiyama T."/>
            <person name="Hasebe M."/>
            <person name="Maruyama T."/>
            <person name="Minagawa J."/>
            <person name="Obokata J."/>
            <person name="Shigenobu S."/>
        </authorList>
    </citation>
    <scope>NUCLEOTIDE SEQUENCE [LARGE SCALE GENOMIC DNA]</scope>
</reference>